<feature type="region of interest" description="Disordered" evidence="1">
    <location>
        <begin position="271"/>
        <end position="298"/>
    </location>
</feature>
<evidence type="ECO:0000256" key="1">
    <source>
        <dbReference type="SAM" id="MobiDB-lite"/>
    </source>
</evidence>
<evidence type="ECO:0008006" key="5">
    <source>
        <dbReference type="Google" id="ProtNLM"/>
    </source>
</evidence>
<dbReference type="AlphaFoldDB" id="A0A9D1UUX3"/>
<feature type="compositionally biased region" description="Low complexity" evidence="1">
    <location>
        <begin position="154"/>
        <end position="169"/>
    </location>
</feature>
<feature type="region of interest" description="Disordered" evidence="1">
    <location>
        <begin position="26"/>
        <end position="85"/>
    </location>
</feature>
<comment type="caution">
    <text evidence="3">The sequence shown here is derived from an EMBL/GenBank/DDBJ whole genome shotgun (WGS) entry which is preliminary data.</text>
</comment>
<keyword evidence="2" id="KW-0732">Signal</keyword>
<feature type="non-terminal residue" evidence="3">
    <location>
        <position position="298"/>
    </location>
</feature>
<protein>
    <recommendedName>
        <fullName evidence="5">Secreted protein</fullName>
    </recommendedName>
</protein>
<name>A0A9D1UUX3_9MICC</name>
<feature type="compositionally biased region" description="Acidic residues" evidence="1">
    <location>
        <begin position="207"/>
        <end position="220"/>
    </location>
</feature>
<feature type="compositionally biased region" description="Low complexity" evidence="1">
    <location>
        <begin position="197"/>
        <end position="206"/>
    </location>
</feature>
<evidence type="ECO:0000313" key="4">
    <source>
        <dbReference type="Proteomes" id="UP000824151"/>
    </source>
</evidence>
<dbReference type="Proteomes" id="UP000824151">
    <property type="component" value="Unassembled WGS sequence"/>
</dbReference>
<sequence length="298" mass="30265">MATRRPLSSLLGISMAAILLLTSCSDDASEEEAGQPTQEAPSDPADEGSSAPEPTGDQLSHDDMRSAVEARLSGATVTDTDDYWGDLRSIETELKKLDVEPVDCKQYVVESATPVPDGALLVHADTSGEDDVGQSPAPEEPGAEGSSAPAEPQSGESPAAAAETGSAAGHRGDAASSAGQGPTAIWAASTSDESTAGTSESNGSESDSSESDGSESDEESGSSSGSGSEESTEPTSPSPSDDEAQVDDVPGLTTDRQVTVYSYADWRAAQSHFAGEEDGVDTCGSYTATRDSAEESGD</sequence>
<feature type="region of interest" description="Disordered" evidence="1">
    <location>
        <begin position="111"/>
        <end position="255"/>
    </location>
</feature>
<evidence type="ECO:0000313" key="3">
    <source>
        <dbReference type="EMBL" id="HIX00898.1"/>
    </source>
</evidence>
<dbReference type="PROSITE" id="PS51257">
    <property type="entry name" value="PROKAR_LIPOPROTEIN"/>
    <property type="match status" value="1"/>
</dbReference>
<gene>
    <name evidence="3" type="ORF">H9871_12240</name>
</gene>
<dbReference type="EMBL" id="DXGD01000453">
    <property type="protein sequence ID" value="HIX00898.1"/>
    <property type="molecule type" value="Genomic_DNA"/>
</dbReference>
<feature type="compositionally biased region" description="Low complexity" evidence="1">
    <location>
        <begin position="221"/>
        <end position="239"/>
    </location>
</feature>
<feature type="signal peptide" evidence="2">
    <location>
        <begin position="1"/>
        <end position="28"/>
    </location>
</feature>
<feature type="compositionally biased region" description="Basic and acidic residues" evidence="1">
    <location>
        <begin position="59"/>
        <end position="68"/>
    </location>
</feature>
<organism evidence="3 4">
    <name type="scientific">Candidatus Nesterenkonia stercoripullorum</name>
    <dbReference type="NCBI Taxonomy" id="2838701"/>
    <lineage>
        <taxon>Bacteria</taxon>
        <taxon>Bacillati</taxon>
        <taxon>Actinomycetota</taxon>
        <taxon>Actinomycetes</taxon>
        <taxon>Micrococcales</taxon>
        <taxon>Micrococcaceae</taxon>
        <taxon>Nesterenkonia</taxon>
    </lineage>
</organism>
<evidence type="ECO:0000256" key="2">
    <source>
        <dbReference type="SAM" id="SignalP"/>
    </source>
</evidence>
<reference evidence="3" key="1">
    <citation type="journal article" date="2021" name="PeerJ">
        <title>Extensive microbial diversity within the chicken gut microbiome revealed by metagenomics and culture.</title>
        <authorList>
            <person name="Gilroy R."/>
            <person name="Ravi A."/>
            <person name="Getino M."/>
            <person name="Pursley I."/>
            <person name="Horton D.L."/>
            <person name="Alikhan N.F."/>
            <person name="Baker D."/>
            <person name="Gharbi K."/>
            <person name="Hall N."/>
            <person name="Watson M."/>
            <person name="Adriaenssens E.M."/>
            <person name="Foster-Nyarko E."/>
            <person name="Jarju S."/>
            <person name="Secka A."/>
            <person name="Antonio M."/>
            <person name="Oren A."/>
            <person name="Chaudhuri R.R."/>
            <person name="La Ragione R."/>
            <person name="Hildebrand F."/>
            <person name="Pallen M.J."/>
        </authorList>
    </citation>
    <scope>NUCLEOTIDE SEQUENCE</scope>
    <source>
        <strain evidence="3">ChiHejej3B27-3195</strain>
    </source>
</reference>
<reference evidence="3" key="2">
    <citation type="submission" date="2021-04" db="EMBL/GenBank/DDBJ databases">
        <authorList>
            <person name="Gilroy R."/>
        </authorList>
    </citation>
    <scope>NUCLEOTIDE SEQUENCE</scope>
    <source>
        <strain evidence="3">ChiHejej3B27-3195</strain>
    </source>
</reference>
<proteinExistence type="predicted"/>
<feature type="chain" id="PRO_5038549692" description="Secreted protein" evidence="2">
    <location>
        <begin position="29"/>
        <end position="298"/>
    </location>
</feature>
<accession>A0A9D1UUX3</accession>